<dbReference type="GO" id="GO:0004830">
    <property type="term" value="F:tryptophan-tRNA ligase activity"/>
    <property type="evidence" value="ECO:0007669"/>
    <property type="project" value="UniProtKB-UniRule"/>
</dbReference>
<evidence type="ECO:0000256" key="3">
    <source>
        <dbReference type="ARBA" id="ARBA00022598"/>
    </source>
</evidence>
<protein>
    <recommendedName>
        <fullName evidence="2 9">Tryptophan--tRNA ligase</fullName>
        <ecNumber evidence="2 9">6.1.1.2</ecNumber>
    </recommendedName>
</protein>
<dbReference type="GO" id="GO:0006436">
    <property type="term" value="P:tryptophanyl-tRNA aminoacylation"/>
    <property type="evidence" value="ECO:0007669"/>
    <property type="project" value="UniProtKB-UniRule"/>
</dbReference>
<keyword evidence="7 10" id="KW-0030">Aminoacyl-tRNA synthetase</keyword>
<evidence type="ECO:0000256" key="6">
    <source>
        <dbReference type="ARBA" id="ARBA00022917"/>
    </source>
</evidence>
<keyword evidence="5 10" id="KW-0067">ATP-binding</keyword>
<dbReference type="Gene3D" id="3.40.50.620">
    <property type="entry name" value="HUPs"/>
    <property type="match status" value="1"/>
</dbReference>
<dbReference type="GO" id="GO:0005524">
    <property type="term" value="F:ATP binding"/>
    <property type="evidence" value="ECO:0007669"/>
    <property type="project" value="UniProtKB-KW"/>
</dbReference>
<dbReference type="AlphaFoldDB" id="A0A1G2DH90"/>
<keyword evidence="6 10" id="KW-0648">Protein biosynthesis</keyword>
<dbReference type="CDD" id="cd00806">
    <property type="entry name" value="TrpRS_core"/>
    <property type="match status" value="1"/>
</dbReference>
<evidence type="ECO:0000256" key="5">
    <source>
        <dbReference type="ARBA" id="ARBA00022840"/>
    </source>
</evidence>
<dbReference type="InterPro" id="IPR001412">
    <property type="entry name" value="aa-tRNA-synth_I_CS"/>
</dbReference>
<sequence length="349" mass="38268">MAHKDGKIILTGDRPTGKLHLGHLAGSLLNRVKLQDSLSASGRKGKQYVMIADVQALTDNADNPQKIADNVLELALDYLAVGIDPKKTTIFVQSGVPQIAELTIFFLNLVTLARLKRNPTIKDEMKQKGFGENVPAGFLVYPVSQAADILSFGTTLVPVGEDQLPMIEQTNEIVRKFNSYYGEVFSEVEGLVSHAPRLPGIDGKTKMSKSLRNAIYLSDSTEEIREKVMQMYTDPNHVDKNSPGQIEGNAVFIYLDAFSALGGPASGSDESLATLKARYQQGGVGDVEVKERLMEVLEDIIAPIRRKREELAKDKAAIEGILRDGTEAAREVAENTLRKVRNAMRLFSA</sequence>
<evidence type="ECO:0000256" key="2">
    <source>
        <dbReference type="ARBA" id="ARBA00013161"/>
    </source>
</evidence>
<evidence type="ECO:0000256" key="10">
    <source>
        <dbReference type="RuleBase" id="RU363036"/>
    </source>
</evidence>
<keyword evidence="4 10" id="KW-0547">Nucleotide-binding</keyword>
<dbReference type="PANTHER" id="PTHR43766">
    <property type="entry name" value="TRYPTOPHAN--TRNA LIGASE, MITOCHONDRIAL"/>
    <property type="match status" value="1"/>
</dbReference>
<evidence type="ECO:0000313" key="11">
    <source>
        <dbReference type="EMBL" id="OGZ12792.1"/>
    </source>
</evidence>
<dbReference type="Gene3D" id="1.10.240.10">
    <property type="entry name" value="Tyrosyl-Transfer RNA Synthetase"/>
    <property type="match status" value="1"/>
</dbReference>
<dbReference type="FunFam" id="3.40.50.620:FF:000094">
    <property type="entry name" value="Tryptophan--tRNA ligase"/>
    <property type="match status" value="1"/>
</dbReference>
<dbReference type="InterPro" id="IPR014729">
    <property type="entry name" value="Rossmann-like_a/b/a_fold"/>
</dbReference>
<dbReference type="InterPro" id="IPR002306">
    <property type="entry name" value="Trp-tRNA-ligase"/>
</dbReference>
<comment type="caution">
    <text evidence="11">The sequence shown here is derived from an EMBL/GenBank/DDBJ whole genome shotgun (WGS) entry which is preliminary data.</text>
</comment>
<dbReference type="NCBIfam" id="TIGR00233">
    <property type="entry name" value="trpS"/>
    <property type="match status" value="1"/>
</dbReference>
<evidence type="ECO:0000256" key="8">
    <source>
        <dbReference type="ARBA" id="ARBA00049929"/>
    </source>
</evidence>
<dbReference type="EMBL" id="MHLN01000001">
    <property type="protein sequence ID" value="OGZ12792.1"/>
    <property type="molecule type" value="Genomic_DNA"/>
</dbReference>
<dbReference type="Pfam" id="PF00579">
    <property type="entry name" value="tRNA-synt_1b"/>
    <property type="match status" value="1"/>
</dbReference>
<dbReference type="FunFam" id="1.10.240.10:FF:000005">
    <property type="entry name" value="Tryptophan--tRNA ligase"/>
    <property type="match status" value="1"/>
</dbReference>
<dbReference type="GO" id="GO:0005829">
    <property type="term" value="C:cytosol"/>
    <property type="evidence" value="ECO:0007669"/>
    <property type="project" value="TreeGrafter"/>
</dbReference>
<dbReference type="Proteomes" id="UP000178099">
    <property type="component" value="Unassembled WGS sequence"/>
</dbReference>
<dbReference type="SUPFAM" id="SSF52374">
    <property type="entry name" value="Nucleotidylyl transferase"/>
    <property type="match status" value="1"/>
</dbReference>
<evidence type="ECO:0000256" key="9">
    <source>
        <dbReference type="NCBIfam" id="TIGR00233"/>
    </source>
</evidence>
<name>A0A1G2DH90_9BACT</name>
<keyword evidence="3 10" id="KW-0436">Ligase</keyword>
<evidence type="ECO:0000256" key="4">
    <source>
        <dbReference type="ARBA" id="ARBA00022741"/>
    </source>
</evidence>
<accession>A0A1G2DH90</accession>
<evidence type="ECO:0000256" key="7">
    <source>
        <dbReference type="ARBA" id="ARBA00023146"/>
    </source>
</evidence>
<evidence type="ECO:0000256" key="1">
    <source>
        <dbReference type="ARBA" id="ARBA00005594"/>
    </source>
</evidence>
<evidence type="ECO:0000313" key="12">
    <source>
        <dbReference type="Proteomes" id="UP000178099"/>
    </source>
</evidence>
<dbReference type="InterPro" id="IPR050203">
    <property type="entry name" value="Trp-tRNA_synthetase"/>
</dbReference>
<reference evidence="11 12" key="1">
    <citation type="journal article" date="2016" name="Nat. Commun.">
        <title>Thousands of microbial genomes shed light on interconnected biogeochemical processes in an aquifer system.</title>
        <authorList>
            <person name="Anantharaman K."/>
            <person name="Brown C.T."/>
            <person name="Hug L.A."/>
            <person name="Sharon I."/>
            <person name="Castelle C.J."/>
            <person name="Probst A.J."/>
            <person name="Thomas B.C."/>
            <person name="Singh A."/>
            <person name="Wilkins M.J."/>
            <person name="Karaoz U."/>
            <person name="Brodie E.L."/>
            <person name="Williams K.H."/>
            <person name="Hubbard S.S."/>
            <person name="Banfield J.F."/>
        </authorList>
    </citation>
    <scope>NUCLEOTIDE SEQUENCE [LARGE SCALE GENOMIC DNA]</scope>
</reference>
<organism evidence="11 12">
    <name type="scientific">Candidatus Lloydbacteria bacterium RIFCSPHIGHO2_02_FULL_51_22</name>
    <dbReference type="NCBI Taxonomy" id="1798663"/>
    <lineage>
        <taxon>Bacteria</taxon>
        <taxon>Candidatus Lloydiibacteriota</taxon>
    </lineage>
</organism>
<comment type="similarity">
    <text evidence="1 10">Belongs to the class-I aminoacyl-tRNA synthetase family.</text>
</comment>
<dbReference type="EC" id="6.1.1.2" evidence="2 9"/>
<dbReference type="InterPro" id="IPR002305">
    <property type="entry name" value="aa-tRNA-synth_Ic"/>
</dbReference>
<comment type="catalytic activity">
    <reaction evidence="8">
        <text>tRNA(Trp) + L-tryptophan + ATP = L-tryptophyl-tRNA(Trp) + AMP + diphosphate + H(+)</text>
        <dbReference type="Rhea" id="RHEA:24080"/>
        <dbReference type="Rhea" id="RHEA-COMP:9671"/>
        <dbReference type="Rhea" id="RHEA-COMP:9705"/>
        <dbReference type="ChEBI" id="CHEBI:15378"/>
        <dbReference type="ChEBI" id="CHEBI:30616"/>
        <dbReference type="ChEBI" id="CHEBI:33019"/>
        <dbReference type="ChEBI" id="CHEBI:57912"/>
        <dbReference type="ChEBI" id="CHEBI:78442"/>
        <dbReference type="ChEBI" id="CHEBI:78535"/>
        <dbReference type="ChEBI" id="CHEBI:456215"/>
        <dbReference type="EC" id="6.1.1.2"/>
    </reaction>
</comment>
<gene>
    <name evidence="11" type="ORF">A3D67_02820</name>
</gene>
<dbReference type="PANTHER" id="PTHR43766:SF1">
    <property type="entry name" value="TRYPTOPHAN--TRNA LIGASE, MITOCHONDRIAL"/>
    <property type="match status" value="1"/>
</dbReference>
<dbReference type="PRINTS" id="PR01039">
    <property type="entry name" value="TRNASYNTHTRP"/>
</dbReference>
<proteinExistence type="inferred from homology"/>
<dbReference type="PROSITE" id="PS00178">
    <property type="entry name" value="AA_TRNA_LIGASE_I"/>
    <property type="match status" value="1"/>
</dbReference>